<dbReference type="InterPro" id="IPR003411">
    <property type="entry name" value="TGBp3"/>
</dbReference>
<protein>
    <recommendedName>
        <fullName evidence="3">Movement protein TGBp3</fullName>
    </recommendedName>
    <alternativeName>
        <fullName evidence="12">7 kDa protein</fullName>
    </alternativeName>
    <alternativeName>
        <fullName evidence="13">Triple gene block 3 protein</fullName>
    </alternativeName>
</protein>
<sequence length="75" mass="8187">MATLEFVQGVVAHNASLLILLVAFFVCLLLNCLSSPSKVCEIVLTGESISIRNCDLSRNFVESLQSLKMINNCVL</sequence>
<evidence type="ECO:0000256" key="1">
    <source>
        <dbReference type="ARBA" id="ARBA00004625"/>
    </source>
</evidence>
<reference evidence="15" key="1">
    <citation type="journal article" date="2020" name="Front. Microbiol.">
        <title>Metagenomic Analysis of Plant Viruses Associated With Papaya Ringspot Disease in Carica papaya L. in Kenya.</title>
        <authorList>
            <person name="Mumo N.N."/>
            <person name="Mamati G.E."/>
            <person name="Ateka E.M."/>
            <person name="Rimberia F.K."/>
            <person name="Asudi G.O."/>
            <person name="Boykin L.M."/>
            <person name="Machuka E.M."/>
            <person name="Njuguna J.N."/>
            <person name="Pelle R."/>
            <person name="Stomeo F."/>
        </authorList>
    </citation>
    <scope>NUCLEOTIDE SEQUENCE</scope>
    <source>
        <strain evidence="15">KE-Kit-06</strain>
    </source>
</reference>
<evidence type="ECO:0000256" key="11">
    <source>
        <dbReference type="ARBA" id="ARBA00025270"/>
    </source>
</evidence>
<keyword evidence="9 14" id="KW-0472">Membrane</keyword>
<dbReference type="GO" id="GO:0044167">
    <property type="term" value="C:host cell endoplasmic reticulum membrane"/>
    <property type="evidence" value="ECO:0007669"/>
    <property type="project" value="UniProtKB-SubCell"/>
</dbReference>
<name>A0A6G7S7F9_9VIRU</name>
<dbReference type="EMBL" id="MK984602">
    <property type="protein sequence ID" value="QIJ97099.1"/>
    <property type="molecule type" value="Genomic_RNA"/>
</dbReference>
<evidence type="ECO:0000256" key="13">
    <source>
        <dbReference type="ARBA" id="ARBA00033148"/>
    </source>
</evidence>
<keyword evidence="10" id="KW-1038">Host endoplasmic reticulum</keyword>
<keyword evidence="8" id="KW-0916">Viral movement protein</keyword>
<feature type="transmembrane region" description="Helical" evidence="14">
    <location>
        <begin position="6"/>
        <end position="30"/>
    </location>
</feature>
<keyword evidence="6" id="KW-1043">Host membrane</keyword>
<comment type="function">
    <text evidence="11">Plays a role in viral cell-to-cell propagation, by facilitating genome transport to neighboring plant cells through plasmosdesmata. May induce the formation of granular vesicles derived from the Endoplasmic reticulum, which align on actin filaments.</text>
</comment>
<keyword evidence="4" id="KW-0813">Transport</keyword>
<evidence type="ECO:0000256" key="8">
    <source>
        <dbReference type="ARBA" id="ARBA00023031"/>
    </source>
</evidence>
<evidence type="ECO:0000256" key="6">
    <source>
        <dbReference type="ARBA" id="ARBA00022870"/>
    </source>
</evidence>
<evidence type="ECO:0000256" key="10">
    <source>
        <dbReference type="ARBA" id="ARBA00023184"/>
    </source>
</evidence>
<evidence type="ECO:0000313" key="15">
    <source>
        <dbReference type="EMBL" id="QIJ97099.1"/>
    </source>
</evidence>
<dbReference type="Pfam" id="PF02495">
    <property type="entry name" value="TGBp3"/>
    <property type="match status" value="1"/>
</dbReference>
<keyword evidence="5 14" id="KW-0812">Transmembrane</keyword>
<evidence type="ECO:0000256" key="12">
    <source>
        <dbReference type="ARBA" id="ARBA00030266"/>
    </source>
</evidence>
<evidence type="ECO:0000256" key="14">
    <source>
        <dbReference type="SAM" id="Phobius"/>
    </source>
</evidence>
<evidence type="ECO:0000256" key="3">
    <source>
        <dbReference type="ARBA" id="ARBA00013812"/>
    </source>
</evidence>
<comment type="subcellular location">
    <subcellularLocation>
        <location evidence="1">Host endoplasmic reticulum membrane</location>
    </subcellularLocation>
</comment>
<organism evidence="15">
    <name type="scientific">Papaya mild mottle associated virus</name>
    <dbReference type="NCBI Taxonomy" id="2716617"/>
    <lineage>
        <taxon>Viruses</taxon>
        <taxon>Riboviria</taxon>
        <taxon>Orthornavirae</taxon>
        <taxon>Kitrinoviricota</taxon>
        <taxon>Alsuviricetes</taxon>
        <taxon>Tymovirales</taxon>
        <taxon>Betaflexiviridae</taxon>
        <taxon>Quinvirinae</taxon>
        <taxon>Carlavirus</taxon>
        <taxon>Carlavirus mitipapayae</taxon>
        <taxon>Carlavirus PaMMaV</taxon>
    </lineage>
</organism>
<evidence type="ECO:0000256" key="2">
    <source>
        <dbReference type="ARBA" id="ARBA00010355"/>
    </source>
</evidence>
<accession>A0A6G7S7F9</accession>
<evidence type="ECO:0000256" key="4">
    <source>
        <dbReference type="ARBA" id="ARBA00022448"/>
    </source>
</evidence>
<keyword evidence="7 14" id="KW-1133">Transmembrane helix</keyword>
<dbReference type="GO" id="GO:0046740">
    <property type="term" value="P:transport of virus in host, cell to cell"/>
    <property type="evidence" value="ECO:0007669"/>
    <property type="project" value="UniProtKB-KW"/>
</dbReference>
<comment type="similarity">
    <text evidence="2">Belongs to the Tymovirales TGBp3 protein family.</text>
</comment>
<proteinExistence type="inferred from homology"/>
<evidence type="ECO:0000256" key="5">
    <source>
        <dbReference type="ARBA" id="ARBA00022692"/>
    </source>
</evidence>
<evidence type="ECO:0000256" key="9">
    <source>
        <dbReference type="ARBA" id="ARBA00023136"/>
    </source>
</evidence>
<evidence type="ECO:0000256" key="7">
    <source>
        <dbReference type="ARBA" id="ARBA00022989"/>
    </source>
</evidence>